<accession>A0AAD3Y0H4</accession>
<dbReference type="GO" id="GO:0005886">
    <property type="term" value="C:plasma membrane"/>
    <property type="evidence" value="ECO:0007669"/>
    <property type="project" value="TreeGrafter"/>
</dbReference>
<gene>
    <name evidence="1" type="ORF">Nepgr_024897</name>
</gene>
<dbReference type="PANTHER" id="PTHR24092:SF175">
    <property type="entry name" value="PHOSPHOLIPID-TRANSPORTING ATPASE"/>
    <property type="match status" value="1"/>
</dbReference>
<name>A0AAD3Y0H4_NEPGR</name>
<dbReference type="InterPro" id="IPR023214">
    <property type="entry name" value="HAD_sf"/>
</dbReference>
<protein>
    <submittedName>
        <fullName evidence="1">Uncharacterized protein</fullName>
    </submittedName>
</protein>
<dbReference type="GO" id="GO:0045332">
    <property type="term" value="P:phospholipid translocation"/>
    <property type="evidence" value="ECO:0007669"/>
    <property type="project" value="TreeGrafter"/>
</dbReference>
<keyword evidence="2" id="KW-1185">Reference proteome</keyword>
<dbReference type="PANTHER" id="PTHR24092">
    <property type="entry name" value="PROBABLE PHOSPHOLIPID-TRANSPORTING ATPASE"/>
    <property type="match status" value="1"/>
</dbReference>
<dbReference type="Proteomes" id="UP001279734">
    <property type="component" value="Unassembled WGS sequence"/>
</dbReference>
<organism evidence="1 2">
    <name type="scientific">Nepenthes gracilis</name>
    <name type="common">Slender pitcher plant</name>
    <dbReference type="NCBI Taxonomy" id="150966"/>
    <lineage>
        <taxon>Eukaryota</taxon>
        <taxon>Viridiplantae</taxon>
        <taxon>Streptophyta</taxon>
        <taxon>Embryophyta</taxon>
        <taxon>Tracheophyta</taxon>
        <taxon>Spermatophyta</taxon>
        <taxon>Magnoliopsida</taxon>
        <taxon>eudicotyledons</taxon>
        <taxon>Gunneridae</taxon>
        <taxon>Pentapetalae</taxon>
        <taxon>Caryophyllales</taxon>
        <taxon>Nepenthaceae</taxon>
        <taxon>Nepenthes</taxon>
    </lineage>
</organism>
<proteinExistence type="predicted"/>
<sequence length="346" mass="39286">MLHPTAKREGDEEIREVFYEVESSEEAVSAIVAKDCHLDLEEQFNKYVNDYAFAGPRTLILTYLELNRTEYTEFTQNSAKARNSLSADREPPIDQVVEKMEDDLILLDATTVENTLLNGVPQCIANLTHAVIKRRVWTGDKMETTNNVGFACKLLRQGMKQVSLHLDSPDIRTLEKIRNKDVISEDQTSCKILRLDGEKLSLGVGILDTEVYEVMKFSQIKRQCSFSLVALSRRHSAKSKEIDDFQSAFHPNKELLLKSIKPPALRLAKHLRDLYGALDCHYGPSQSMTSSVLRHYTQARRCQLGRAASGETHISFSQAHRYGFQEPELGVVVEEAERPMNMLQQP</sequence>
<comment type="caution">
    <text evidence="1">The sequence shown here is derived from an EMBL/GenBank/DDBJ whole genome shotgun (WGS) entry which is preliminary data.</text>
</comment>
<dbReference type="AlphaFoldDB" id="A0AAD3Y0H4"/>
<dbReference type="EMBL" id="BSYO01000025">
    <property type="protein sequence ID" value="GMH23054.1"/>
    <property type="molecule type" value="Genomic_DNA"/>
</dbReference>
<evidence type="ECO:0000313" key="2">
    <source>
        <dbReference type="Proteomes" id="UP001279734"/>
    </source>
</evidence>
<dbReference type="Gene3D" id="3.40.50.1000">
    <property type="entry name" value="HAD superfamily/HAD-like"/>
    <property type="match status" value="1"/>
</dbReference>
<evidence type="ECO:0000313" key="1">
    <source>
        <dbReference type="EMBL" id="GMH23054.1"/>
    </source>
</evidence>
<reference evidence="1" key="1">
    <citation type="submission" date="2023-05" db="EMBL/GenBank/DDBJ databases">
        <title>Nepenthes gracilis genome sequencing.</title>
        <authorList>
            <person name="Fukushima K."/>
        </authorList>
    </citation>
    <scope>NUCLEOTIDE SEQUENCE</scope>
    <source>
        <strain evidence="1">SING2019-196</strain>
    </source>
</reference>
<dbReference type="GO" id="GO:0140326">
    <property type="term" value="F:ATPase-coupled intramembrane lipid transporter activity"/>
    <property type="evidence" value="ECO:0007669"/>
    <property type="project" value="TreeGrafter"/>
</dbReference>